<dbReference type="GeneID" id="36288036"/>
<organism evidence="3">
    <name type="scientific">Pseudogymnoascus destructans</name>
    <dbReference type="NCBI Taxonomy" id="655981"/>
    <lineage>
        <taxon>Eukaryota</taxon>
        <taxon>Fungi</taxon>
        <taxon>Dikarya</taxon>
        <taxon>Ascomycota</taxon>
        <taxon>Pezizomycotina</taxon>
        <taxon>Leotiomycetes</taxon>
        <taxon>Thelebolales</taxon>
        <taxon>Thelebolaceae</taxon>
        <taxon>Pseudogymnoascus</taxon>
    </lineage>
</organism>
<sequence length="75" mass="8296">MSTPRFFSQPLKYLHWAAIQKPAIFYSIIVGGIGPVLVLTVPKIRHRLGDGPRPPIPSTYPIPAGPRKQLSGYDD</sequence>
<dbReference type="PANTHER" id="PTHR38488:SF1">
    <property type="entry name" value="OXIDOREDUCTASE 9.5 KDA SUBUNIT, PUTATIVE (AFU_ORTHOLOGUE AFUA_5G08980)-RELATED"/>
    <property type="match status" value="1"/>
</dbReference>
<proteinExistence type="predicted"/>
<dbReference type="VEuPathDB" id="FungiDB:GMDG_00891"/>
<evidence type="ECO:0000313" key="3">
    <source>
        <dbReference type="EMBL" id="OAF58547.1"/>
    </source>
</evidence>
<dbReference type="AlphaFoldDB" id="A0A177A8T7"/>
<dbReference type="eggNOG" id="ENOG502S74C">
    <property type="taxonomic scope" value="Eukaryota"/>
</dbReference>
<feature type="compositionally biased region" description="Pro residues" evidence="1">
    <location>
        <begin position="52"/>
        <end position="64"/>
    </location>
</feature>
<gene>
    <name evidence="3" type="ORF">VC83_04968</name>
</gene>
<dbReference type="OrthoDB" id="2093409at2759"/>
<evidence type="ECO:0008006" key="4">
    <source>
        <dbReference type="Google" id="ProtNLM"/>
    </source>
</evidence>
<dbReference type="RefSeq" id="XP_024323832.1">
    <property type="nucleotide sequence ID" value="XM_024468594.1"/>
</dbReference>
<name>A0A177A8T7_9PEZI</name>
<dbReference type="InterPro" id="IPR039961">
    <property type="entry name" value="Nuo9.5"/>
</dbReference>
<evidence type="ECO:0000256" key="1">
    <source>
        <dbReference type="SAM" id="MobiDB-lite"/>
    </source>
</evidence>
<feature type="region of interest" description="Disordered" evidence="1">
    <location>
        <begin position="48"/>
        <end position="75"/>
    </location>
</feature>
<accession>A0A177A8T7</accession>
<evidence type="ECO:0000256" key="2">
    <source>
        <dbReference type="SAM" id="Phobius"/>
    </source>
</evidence>
<keyword evidence="2" id="KW-0812">Transmembrane</keyword>
<dbReference type="CDD" id="cd22903">
    <property type="entry name" value="NI9M"/>
    <property type="match status" value="1"/>
</dbReference>
<dbReference type="Proteomes" id="UP000077154">
    <property type="component" value="Unassembled WGS sequence"/>
</dbReference>
<dbReference type="EMBL" id="KV441396">
    <property type="protein sequence ID" value="OAF58547.1"/>
    <property type="molecule type" value="Genomic_DNA"/>
</dbReference>
<dbReference type="PANTHER" id="PTHR38488">
    <property type="entry name" value="OXIDOREDUCTASE 9.5 KDA SUBUNIT, PUTATIVE (AFU_ORTHOLOGUE AFUA_5G08980)-RELATED"/>
    <property type="match status" value="1"/>
</dbReference>
<keyword evidence="2" id="KW-1133">Transmembrane helix</keyword>
<reference evidence="3" key="1">
    <citation type="submission" date="2016-03" db="EMBL/GenBank/DDBJ databases">
        <title>Updated assembly of Pseudogymnoascus destructans, the fungus causing white-nose syndrome of bats.</title>
        <authorList>
            <person name="Palmer J.M."/>
            <person name="Drees K.P."/>
            <person name="Foster J.T."/>
            <person name="Lindner D.L."/>
        </authorList>
    </citation>
    <scope>NUCLEOTIDE SEQUENCE [LARGE SCALE GENOMIC DNA]</scope>
    <source>
        <strain evidence="3">20631-21</strain>
    </source>
</reference>
<feature type="transmembrane region" description="Helical" evidence="2">
    <location>
        <begin position="23"/>
        <end position="41"/>
    </location>
</feature>
<protein>
    <recommendedName>
        <fullName evidence="4">NADH-ubiquinone oxidoreductase 9.5 kDa subunit</fullName>
    </recommendedName>
</protein>
<keyword evidence="2" id="KW-0472">Membrane</keyword>